<dbReference type="PANTHER" id="PTHR21708">
    <property type="entry name" value="PROBABLE 2-DEHYDROPANTOATE 2-REDUCTASE"/>
    <property type="match status" value="1"/>
</dbReference>
<dbReference type="PANTHER" id="PTHR21708:SF26">
    <property type="entry name" value="2-DEHYDROPANTOATE 2-REDUCTASE"/>
    <property type="match status" value="1"/>
</dbReference>
<proteinExistence type="inferred from homology"/>
<comment type="caution">
    <text evidence="7">The sequence shown here is derived from an EMBL/GenBank/DDBJ whole genome shotgun (WGS) entry which is preliminary data.</text>
</comment>
<evidence type="ECO:0000259" key="6">
    <source>
        <dbReference type="Pfam" id="PF08546"/>
    </source>
</evidence>
<dbReference type="InterPro" id="IPR008927">
    <property type="entry name" value="6-PGluconate_DH-like_C_sf"/>
</dbReference>
<name>A0A4R8WEU3_9MICO</name>
<dbReference type="AlphaFoldDB" id="A0A4R8WEU3"/>
<comment type="similarity">
    <text evidence="1 4">Belongs to the ketopantoate reductase family.</text>
</comment>
<keyword evidence="8" id="KW-1185">Reference proteome</keyword>
<evidence type="ECO:0000259" key="5">
    <source>
        <dbReference type="Pfam" id="PF02558"/>
    </source>
</evidence>
<sequence>MKIAVIGTGALGGTFATLLARAGHDVTVTARGAGLAAIRADGIRLTGGFGEAHARPTALERLVETPELTLVCTKAQDAAAAIAGNAAVLDGSPVIVVQNGLDGVATASRLLPRSECFGALSIIAANYTSPGRVTITTPAPTYLGRGSGPADAQAARWRDVLAEAVPTRVIDNFVGAQWTKLVVNMLNSLPAITGLSVQEVVDHSGLRRVLTASMRETVRVGMRRGVRFGALQGLGDARLRLFSRLPLALGQALPRMMRARMGDVPNLGSTLQSLRRGQRTEIDFLNGAVVREAGLAGLASPVNVLLTALVHEVETSGSALTPAEVCARFATLSLR</sequence>
<keyword evidence="2 4" id="KW-0521">NADP</keyword>
<keyword evidence="4" id="KW-0566">Pantothenate biosynthesis</keyword>
<dbReference type="Gene3D" id="1.10.1040.10">
    <property type="entry name" value="N-(1-d-carboxylethyl)-l-norvaline Dehydrogenase, domain 2"/>
    <property type="match status" value="1"/>
</dbReference>
<dbReference type="Proteomes" id="UP000297643">
    <property type="component" value="Unassembled WGS sequence"/>
</dbReference>
<evidence type="ECO:0000313" key="8">
    <source>
        <dbReference type="Proteomes" id="UP000297643"/>
    </source>
</evidence>
<dbReference type="Pfam" id="PF02558">
    <property type="entry name" value="ApbA"/>
    <property type="match status" value="1"/>
</dbReference>
<evidence type="ECO:0000256" key="1">
    <source>
        <dbReference type="ARBA" id="ARBA00007870"/>
    </source>
</evidence>
<dbReference type="EC" id="1.1.1.169" evidence="4"/>
<dbReference type="GO" id="GO:0005737">
    <property type="term" value="C:cytoplasm"/>
    <property type="evidence" value="ECO:0007669"/>
    <property type="project" value="TreeGrafter"/>
</dbReference>
<dbReference type="NCBIfam" id="TIGR00745">
    <property type="entry name" value="apbA_panE"/>
    <property type="match status" value="1"/>
</dbReference>
<comment type="function">
    <text evidence="4">Catalyzes the NADPH-dependent reduction of ketopantoate into pantoic acid.</text>
</comment>
<dbReference type="Gene3D" id="3.40.50.720">
    <property type="entry name" value="NAD(P)-binding Rossmann-like Domain"/>
    <property type="match status" value="1"/>
</dbReference>
<reference evidence="7 8" key="1">
    <citation type="submission" date="2019-03" db="EMBL/GenBank/DDBJ databases">
        <title>Genomics of glacier-inhabiting Cryobacterium strains.</title>
        <authorList>
            <person name="Liu Q."/>
            <person name="Xin Y.-H."/>
        </authorList>
    </citation>
    <scope>NUCLEOTIDE SEQUENCE [LARGE SCALE GENOMIC DNA]</scope>
    <source>
        <strain evidence="7 8">RHLT2-21</strain>
    </source>
</reference>
<dbReference type="GO" id="GO:0015940">
    <property type="term" value="P:pantothenate biosynthetic process"/>
    <property type="evidence" value="ECO:0007669"/>
    <property type="project" value="UniProtKB-UniPathway"/>
</dbReference>
<dbReference type="InterPro" id="IPR003710">
    <property type="entry name" value="ApbA"/>
</dbReference>
<evidence type="ECO:0000313" key="7">
    <source>
        <dbReference type="EMBL" id="TFC07632.1"/>
    </source>
</evidence>
<organism evidence="7 8">
    <name type="scientific">Cryobacterium mannosilyticum</name>
    <dbReference type="NCBI Taxonomy" id="1259190"/>
    <lineage>
        <taxon>Bacteria</taxon>
        <taxon>Bacillati</taxon>
        <taxon>Actinomycetota</taxon>
        <taxon>Actinomycetes</taxon>
        <taxon>Micrococcales</taxon>
        <taxon>Microbacteriaceae</taxon>
        <taxon>Cryobacterium</taxon>
    </lineage>
</organism>
<protein>
    <recommendedName>
        <fullName evidence="4">2-dehydropantoate 2-reductase</fullName>
        <ecNumber evidence="4">1.1.1.169</ecNumber>
    </recommendedName>
    <alternativeName>
        <fullName evidence="4">Ketopantoate reductase</fullName>
    </alternativeName>
</protein>
<dbReference type="InterPro" id="IPR013328">
    <property type="entry name" value="6PGD_dom2"/>
</dbReference>
<dbReference type="RefSeq" id="WP_134506287.1">
    <property type="nucleotide sequence ID" value="NZ_SOFM01000006.1"/>
</dbReference>
<comment type="catalytic activity">
    <reaction evidence="4">
        <text>(R)-pantoate + NADP(+) = 2-dehydropantoate + NADPH + H(+)</text>
        <dbReference type="Rhea" id="RHEA:16233"/>
        <dbReference type="ChEBI" id="CHEBI:11561"/>
        <dbReference type="ChEBI" id="CHEBI:15378"/>
        <dbReference type="ChEBI" id="CHEBI:15980"/>
        <dbReference type="ChEBI" id="CHEBI:57783"/>
        <dbReference type="ChEBI" id="CHEBI:58349"/>
        <dbReference type="EC" id="1.1.1.169"/>
    </reaction>
</comment>
<dbReference type="UniPathway" id="UPA00028">
    <property type="reaction ID" value="UER00004"/>
</dbReference>
<dbReference type="EMBL" id="SOFM01000006">
    <property type="protein sequence ID" value="TFC07632.1"/>
    <property type="molecule type" value="Genomic_DNA"/>
</dbReference>
<dbReference type="Pfam" id="PF08546">
    <property type="entry name" value="ApbA_C"/>
    <property type="match status" value="1"/>
</dbReference>
<evidence type="ECO:0000256" key="2">
    <source>
        <dbReference type="ARBA" id="ARBA00022857"/>
    </source>
</evidence>
<dbReference type="SUPFAM" id="SSF51735">
    <property type="entry name" value="NAD(P)-binding Rossmann-fold domains"/>
    <property type="match status" value="1"/>
</dbReference>
<gene>
    <name evidence="7" type="ORF">E3O32_01450</name>
</gene>
<dbReference type="GO" id="GO:0008677">
    <property type="term" value="F:2-dehydropantoate 2-reductase activity"/>
    <property type="evidence" value="ECO:0007669"/>
    <property type="project" value="UniProtKB-EC"/>
</dbReference>
<accession>A0A4R8WEU3</accession>
<feature type="domain" description="Ketopantoate reductase N-terminal" evidence="5">
    <location>
        <begin position="3"/>
        <end position="146"/>
    </location>
</feature>
<dbReference type="InterPro" id="IPR051402">
    <property type="entry name" value="KPR-Related"/>
</dbReference>
<dbReference type="InterPro" id="IPR036291">
    <property type="entry name" value="NAD(P)-bd_dom_sf"/>
</dbReference>
<evidence type="ECO:0000256" key="4">
    <source>
        <dbReference type="RuleBase" id="RU362068"/>
    </source>
</evidence>
<evidence type="ECO:0000256" key="3">
    <source>
        <dbReference type="ARBA" id="ARBA00023002"/>
    </source>
</evidence>
<dbReference type="InterPro" id="IPR013752">
    <property type="entry name" value="KPA_reductase"/>
</dbReference>
<comment type="pathway">
    <text evidence="4">Cofactor biosynthesis; (R)-pantothenate biosynthesis; (R)-pantoate from 3-methyl-2-oxobutanoate: step 2/2.</text>
</comment>
<dbReference type="InterPro" id="IPR013332">
    <property type="entry name" value="KPR_N"/>
</dbReference>
<keyword evidence="3 4" id="KW-0560">Oxidoreductase</keyword>
<dbReference type="SUPFAM" id="SSF48179">
    <property type="entry name" value="6-phosphogluconate dehydrogenase C-terminal domain-like"/>
    <property type="match status" value="1"/>
</dbReference>
<feature type="domain" description="Ketopantoate reductase C-terminal" evidence="6">
    <location>
        <begin position="172"/>
        <end position="314"/>
    </location>
</feature>